<evidence type="ECO:0000313" key="2">
    <source>
        <dbReference type="EMBL" id="CRG84819.1"/>
    </source>
</evidence>
<name>A0A0U1LNS4_TALIS</name>
<dbReference type="SUPFAM" id="SSF52317">
    <property type="entry name" value="Class I glutamine amidotransferase-like"/>
    <property type="match status" value="1"/>
</dbReference>
<dbReference type="OMA" id="LVEFITC"/>
<accession>A0A0U1LNS4</accession>
<dbReference type="EMBL" id="CVMT01000002">
    <property type="protein sequence ID" value="CRG84819.1"/>
    <property type="molecule type" value="Genomic_DNA"/>
</dbReference>
<dbReference type="Proteomes" id="UP000054383">
    <property type="component" value="Unassembled WGS sequence"/>
</dbReference>
<dbReference type="InterPro" id="IPR002818">
    <property type="entry name" value="DJ-1/PfpI"/>
</dbReference>
<organism evidence="2 3">
    <name type="scientific">Talaromyces islandicus</name>
    <name type="common">Penicillium islandicum</name>
    <dbReference type="NCBI Taxonomy" id="28573"/>
    <lineage>
        <taxon>Eukaryota</taxon>
        <taxon>Fungi</taxon>
        <taxon>Dikarya</taxon>
        <taxon>Ascomycota</taxon>
        <taxon>Pezizomycotina</taxon>
        <taxon>Eurotiomycetes</taxon>
        <taxon>Eurotiomycetidae</taxon>
        <taxon>Eurotiales</taxon>
        <taxon>Trichocomaceae</taxon>
        <taxon>Talaromyces</taxon>
        <taxon>Talaromyces sect. Islandici</taxon>
    </lineage>
</organism>
<dbReference type="InterPro" id="IPR029062">
    <property type="entry name" value="Class_I_gatase-like"/>
</dbReference>
<evidence type="ECO:0000259" key="1">
    <source>
        <dbReference type="Pfam" id="PF01965"/>
    </source>
</evidence>
<dbReference type="Gene3D" id="3.40.50.880">
    <property type="match status" value="1"/>
</dbReference>
<gene>
    <name evidence="2" type="ORF">PISL3812_02009</name>
</gene>
<reference evidence="2 3" key="1">
    <citation type="submission" date="2015-04" db="EMBL/GenBank/DDBJ databases">
        <authorList>
            <person name="Syromyatnikov M.Y."/>
            <person name="Popov V.N."/>
        </authorList>
    </citation>
    <scope>NUCLEOTIDE SEQUENCE [LARGE SCALE GENOMIC DNA]</scope>
    <source>
        <strain evidence="2">WF-38-12</strain>
    </source>
</reference>
<dbReference type="PANTHER" id="PTHR43130:SF3">
    <property type="entry name" value="HTH-TYPE TRANSCRIPTIONAL REGULATOR RV1931C"/>
    <property type="match status" value="1"/>
</dbReference>
<dbReference type="STRING" id="28573.A0A0U1LNS4"/>
<evidence type="ECO:0000313" key="3">
    <source>
        <dbReference type="Proteomes" id="UP000054383"/>
    </source>
</evidence>
<protein>
    <recommendedName>
        <fullName evidence="1">DJ-1/PfpI domain-containing protein</fullName>
    </recommendedName>
</protein>
<keyword evidence="3" id="KW-1185">Reference proteome</keyword>
<dbReference type="OrthoDB" id="543156at2759"/>
<feature type="domain" description="DJ-1/PfpI" evidence="1">
    <location>
        <begin position="4"/>
        <end position="151"/>
    </location>
</feature>
<dbReference type="AlphaFoldDB" id="A0A0U1LNS4"/>
<dbReference type="Pfam" id="PF01965">
    <property type="entry name" value="DJ-1_PfpI"/>
    <property type="match status" value="1"/>
</dbReference>
<dbReference type="PANTHER" id="PTHR43130">
    <property type="entry name" value="ARAC-FAMILY TRANSCRIPTIONAL REGULATOR"/>
    <property type="match status" value="1"/>
</dbReference>
<sequence length="225" mass="24224">MPISVAILVYPDADILDITGPLGIFSTSTLHDAFSFTIIAHAETTQTCSHIRIPRDMSLDHARFDPTVLSGFDVLLVPGGSLESLEGIAQDAESPEVQFVRAFAEQNNGTKRRTLFSVCSGALMLATAGVLVGKTVTTHHLAADALRAQCSKHPGPETTVVLQSRYQDTGLTDHGVRVLTAAGVSAGMDAACYFIATEFGVEQADRAARMNEFQWEKNERVMSMP</sequence>
<proteinExistence type="predicted"/>
<dbReference type="InterPro" id="IPR052158">
    <property type="entry name" value="INH-QAR"/>
</dbReference>